<accession>A0A6A7C3M9</accession>
<sequence>MITNSCHLHRWDDLHWVMNACLRLHNMIIEEERQDDAEMRHHFDNSEENGPNTTIFHNTNEQFTSFPSHMKSRLSYVIRAMLWHRHRLLFSIEWSIHSEELSSTHNKNVRTFTARCANPKALEVLRFAAHELPLMRRKAQTGETQCCPVNGPF</sequence>
<organism evidence="1 2">
    <name type="scientific">Piedraia hortae CBS 480.64</name>
    <dbReference type="NCBI Taxonomy" id="1314780"/>
    <lineage>
        <taxon>Eukaryota</taxon>
        <taxon>Fungi</taxon>
        <taxon>Dikarya</taxon>
        <taxon>Ascomycota</taxon>
        <taxon>Pezizomycotina</taxon>
        <taxon>Dothideomycetes</taxon>
        <taxon>Dothideomycetidae</taxon>
        <taxon>Capnodiales</taxon>
        <taxon>Piedraiaceae</taxon>
        <taxon>Piedraia</taxon>
    </lineage>
</organism>
<dbReference type="Proteomes" id="UP000799421">
    <property type="component" value="Unassembled WGS sequence"/>
</dbReference>
<reference evidence="1" key="1">
    <citation type="journal article" date="2020" name="Stud. Mycol.">
        <title>101 Dothideomycetes genomes: a test case for predicting lifestyles and emergence of pathogens.</title>
        <authorList>
            <person name="Haridas S."/>
            <person name="Albert R."/>
            <person name="Binder M."/>
            <person name="Bloem J."/>
            <person name="Labutti K."/>
            <person name="Salamov A."/>
            <person name="Andreopoulos B."/>
            <person name="Baker S."/>
            <person name="Barry K."/>
            <person name="Bills G."/>
            <person name="Bluhm B."/>
            <person name="Cannon C."/>
            <person name="Castanera R."/>
            <person name="Culley D."/>
            <person name="Daum C."/>
            <person name="Ezra D."/>
            <person name="Gonzalez J."/>
            <person name="Henrissat B."/>
            <person name="Kuo A."/>
            <person name="Liang C."/>
            <person name="Lipzen A."/>
            <person name="Lutzoni F."/>
            <person name="Magnuson J."/>
            <person name="Mondo S."/>
            <person name="Nolan M."/>
            <person name="Ohm R."/>
            <person name="Pangilinan J."/>
            <person name="Park H.-J."/>
            <person name="Ramirez L."/>
            <person name="Alfaro M."/>
            <person name="Sun H."/>
            <person name="Tritt A."/>
            <person name="Yoshinaga Y."/>
            <person name="Zwiers L.-H."/>
            <person name="Turgeon B."/>
            <person name="Goodwin S."/>
            <person name="Spatafora J."/>
            <person name="Crous P."/>
            <person name="Grigoriev I."/>
        </authorList>
    </citation>
    <scope>NUCLEOTIDE SEQUENCE</scope>
    <source>
        <strain evidence="1">CBS 480.64</strain>
    </source>
</reference>
<keyword evidence="2" id="KW-1185">Reference proteome</keyword>
<dbReference type="AlphaFoldDB" id="A0A6A7C3M9"/>
<evidence type="ECO:0000313" key="1">
    <source>
        <dbReference type="EMBL" id="KAF2862064.1"/>
    </source>
</evidence>
<dbReference type="EMBL" id="MU005968">
    <property type="protein sequence ID" value="KAF2862064.1"/>
    <property type="molecule type" value="Genomic_DNA"/>
</dbReference>
<protein>
    <submittedName>
        <fullName evidence="1">Uncharacterized protein</fullName>
    </submittedName>
</protein>
<dbReference type="OrthoDB" id="2507073at2759"/>
<evidence type="ECO:0000313" key="2">
    <source>
        <dbReference type="Proteomes" id="UP000799421"/>
    </source>
</evidence>
<name>A0A6A7C3M9_9PEZI</name>
<gene>
    <name evidence="1" type="ORF">K470DRAFT_229248</name>
</gene>
<proteinExistence type="predicted"/>